<keyword evidence="2" id="KW-0560">Oxidoreductase</keyword>
<protein>
    <submittedName>
        <fullName evidence="5">Transketolase C-terminal domain-containing protein</fullName>
    </submittedName>
</protein>
<organism evidence="5 6">
    <name type="scientific">Flagellimonas iocasae</name>
    <dbReference type="NCBI Taxonomy" id="2055905"/>
    <lineage>
        <taxon>Bacteria</taxon>
        <taxon>Pseudomonadati</taxon>
        <taxon>Bacteroidota</taxon>
        <taxon>Flavobacteriia</taxon>
        <taxon>Flavobacteriales</taxon>
        <taxon>Flavobacteriaceae</taxon>
        <taxon>Flagellimonas</taxon>
    </lineage>
</organism>
<evidence type="ECO:0000313" key="6">
    <source>
        <dbReference type="Proteomes" id="UP001597342"/>
    </source>
</evidence>
<gene>
    <name evidence="5" type="ORF">ACFSJE_02155</name>
</gene>
<dbReference type="RefSeq" id="WP_379830033.1">
    <property type="nucleotide sequence ID" value="NZ_JBHUHU010000001.1"/>
</dbReference>
<feature type="domain" description="Transketolase C-terminal" evidence="4">
    <location>
        <begin position="2"/>
        <end position="113"/>
    </location>
</feature>
<dbReference type="Gene3D" id="3.40.50.920">
    <property type="match status" value="1"/>
</dbReference>
<dbReference type="PANTHER" id="PTHR43257">
    <property type="entry name" value="PYRUVATE DEHYDROGENASE E1 COMPONENT BETA SUBUNIT"/>
    <property type="match status" value="1"/>
</dbReference>
<comment type="caution">
    <text evidence="5">The sequence shown here is derived from an EMBL/GenBank/DDBJ whole genome shotgun (WGS) entry which is preliminary data.</text>
</comment>
<dbReference type="SUPFAM" id="SSF52922">
    <property type="entry name" value="TK C-terminal domain-like"/>
    <property type="match status" value="1"/>
</dbReference>
<reference evidence="6" key="1">
    <citation type="journal article" date="2019" name="Int. J. Syst. Evol. Microbiol.">
        <title>The Global Catalogue of Microorganisms (GCM) 10K type strain sequencing project: providing services to taxonomists for standard genome sequencing and annotation.</title>
        <authorList>
            <consortium name="The Broad Institute Genomics Platform"/>
            <consortium name="The Broad Institute Genome Sequencing Center for Infectious Disease"/>
            <person name="Wu L."/>
            <person name="Ma J."/>
        </authorList>
    </citation>
    <scope>NUCLEOTIDE SEQUENCE [LARGE SCALE GENOMIC DNA]</scope>
    <source>
        <strain evidence="6">JCM 3389</strain>
    </source>
</reference>
<evidence type="ECO:0000313" key="5">
    <source>
        <dbReference type="EMBL" id="MFD2098558.1"/>
    </source>
</evidence>
<dbReference type="Proteomes" id="UP001597342">
    <property type="component" value="Unassembled WGS sequence"/>
</dbReference>
<evidence type="ECO:0000256" key="1">
    <source>
        <dbReference type="ARBA" id="ARBA00001964"/>
    </source>
</evidence>
<dbReference type="EMBL" id="JBHUHU010000001">
    <property type="protein sequence ID" value="MFD2098558.1"/>
    <property type="molecule type" value="Genomic_DNA"/>
</dbReference>
<keyword evidence="3" id="KW-0786">Thiamine pyrophosphate</keyword>
<dbReference type="Pfam" id="PF02780">
    <property type="entry name" value="Transketolase_C"/>
    <property type="match status" value="1"/>
</dbReference>
<proteinExistence type="predicted"/>
<dbReference type="InterPro" id="IPR009014">
    <property type="entry name" value="Transketo_C/PFOR_II"/>
</dbReference>
<keyword evidence="6" id="KW-1185">Reference proteome</keyword>
<dbReference type="InterPro" id="IPR033248">
    <property type="entry name" value="Transketolase_C"/>
</dbReference>
<evidence type="ECO:0000256" key="3">
    <source>
        <dbReference type="ARBA" id="ARBA00023052"/>
    </source>
</evidence>
<comment type="cofactor">
    <cofactor evidence="1">
        <name>thiamine diphosphate</name>
        <dbReference type="ChEBI" id="CHEBI:58937"/>
    </cofactor>
</comment>
<dbReference type="PANTHER" id="PTHR43257:SF2">
    <property type="entry name" value="PYRUVATE DEHYDROGENASE E1 COMPONENT SUBUNIT BETA"/>
    <property type="match status" value="1"/>
</dbReference>
<evidence type="ECO:0000259" key="4">
    <source>
        <dbReference type="Pfam" id="PF02780"/>
    </source>
</evidence>
<accession>A0ABW4XWD4</accession>
<name>A0ABW4XWD4_9FLAO</name>
<sequence>MLRTGNAITVVSYGAAVHWAIEVLEKHPNIQADLVDLRTLQPLDIDTVYTSVKKTGKLLILQEDTLFGGIASDISAMVMEECFQYLDAPIKRVGSLETPVPFAKELEENYLPKQRFESALVELIQY</sequence>
<evidence type="ECO:0000256" key="2">
    <source>
        <dbReference type="ARBA" id="ARBA00023002"/>
    </source>
</evidence>